<dbReference type="InterPro" id="IPR013783">
    <property type="entry name" value="Ig-like_fold"/>
</dbReference>
<evidence type="ECO:0000256" key="2">
    <source>
        <dbReference type="ARBA" id="ARBA00023157"/>
    </source>
</evidence>
<feature type="compositionally biased region" description="Polar residues" evidence="3">
    <location>
        <begin position="132"/>
        <end position="156"/>
    </location>
</feature>
<feature type="domain" description="Ig-like" evidence="5">
    <location>
        <begin position="148"/>
        <end position="236"/>
    </location>
</feature>
<dbReference type="InterPro" id="IPR036179">
    <property type="entry name" value="Ig-like_dom_sf"/>
</dbReference>
<evidence type="ECO:0000259" key="5">
    <source>
        <dbReference type="PROSITE" id="PS50835"/>
    </source>
</evidence>
<reference evidence="6" key="1">
    <citation type="submission" date="2025-08" db="UniProtKB">
        <authorList>
            <consortium name="Ensembl"/>
        </authorList>
    </citation>
    <scope>IDENTIFICATION</scope>
</reference>
<feature type="domain" description="Ig-like" evidence="5">
    <location>
        <begin position="428"/>
        <end position="510"/>
    </location>
</feature>
<dbReference type="CDD" id="cd00096">
    <property type="entry name" value="Ig"/>
    <property type="match status" value="3"/>
</dbReference>
<feature type="compositionally biased region" description="Polar residues" evidence="3">
    <location>
        <begin position="226"/>
        <end position="245"/>
    </location>
</feature>
<feature type="region of interest" description="Disordered" evidence="3">
    <location>
        <begin position="125"/>
        <end position="156"/>
    </location>
</feature>
<organism evidence="6 7">
    <name type="scientific">Cyprinus carpio carpio</name>
    <dbReference type="NCBI Taxonomy" id="630221"/>
    <lineage>
        <taxon>Eukaryota</taxon>
        <taxon>Metazoa</taxon>
        <taxon>Chordata</taxon>
        <taxon>Craniata</taxon>
        <taxon>Vertebrata</taxon>
        <taxon>Euteleostomi</taxon>
        <taxon>Actinopterygii</taxon>
        <taxon>Neopterygii</taxon>
        <taxon>Teleostei</taxon>
        <taxon>Ostariophysi</taxon>
        <taxon>Cypriniformes</taxon>
        <taxon>Cyprinidae</taxon>
        <taxon>Cyprininae</taxon>
        <taxon>Cyprinus</taxon>
    </lineage>
</organism>
<evidence type="ECO:0000313" key="6">
    <source>
        <dbReference type="Ensembl" id="ENSCCRP00000086390.2"/>
    </source>
</evidence>
<dbReference type="Proteomes" id="UP001108240">
    <property type="component" value="Unplaced"/>
</dbReference>
<evidence type="ECO:0000313" key="7">
    <source>
        <dbReference type="Proteomes" id="UP001108240"/>
    </source>
</evidence>
<reference evidence="6" key="2">
    <citation type="submission" date="2025-09" db="UniProtKB">
        <authorList>
            <consortium name="Ensembl"/>
        </authorList>
    </citation>
    <scope>IDENTIFICATION</scope>
</reference>
<dbReference type="PANTHER" id="PTHR11481">
    <property type="entry name" value="IMMUNOGLOBULIN FC RECEPTOR"/>
    <property type="match status" value="1"/>
</dbReference>
<dbReference type="GO" id="GO:0004888">
    <property type="term" value="F:transmembrane signaling receptor activity"/>
    <property type="evidence" value="ECO:0007669"/>
    <property type="project" value="TreeGrafter"/>
</dbReference>
<keyword evidence="7" id="KW-1185">Reference proteome</keyword>
<accession>A0A8C1F4M9</accession>
<dbReference type="SUPFAM" id="SSF48726">
    <property type="entry name" value="Immunoglobulin"/>
    <property type="match status" value="7"/>
</dbReference>
<name>A0A8C1F4M9_CYPCA</name>
<evidence type="ECO:0000256" key="3">
    <source>
        <dbReference type="SAM" id="MobiDB-lite"/>
    </source>
</evidence>
<keyword evidence="4" id="KW-0812">Transmembrane</keyword>
<dbReference type="InterPro" id="IPR007110">
    <property type="entry name" value="Ig-like_dom"/>
</dbReference>
<feature type="transmembrane region" description="Helical" evidence="4">
    <location>
        <begin position="629"/>
        <end position="651"/>
    </location>
</feature>
<protein>
    <recommendedName>
        <fullName evidence="5">Ig-like domain-containing protein</fullName>
    </recommendedName>
</protein>
<dbReference type="Gene3D" id="2.60.40.10">
    <property type="entry name" value="Immunoglobulins"/>
    <property type="match status" value="7"/>
</dbReference>
<proteinExistence type="predicted"/>
<dbReference type="InterPro" id="IPR050488">
    <property type="entry name" value="Ig_Fc_receptor"/>
</dbReference>
<feature type="domain" description="Ig-like" evidence="5">
    <location>
        <begin position="241"/>
        <end position="327"/>
    </location>
</feature>
<dbReference type="SMART" id="SM00408">
    <property type="entry name" value="IGc2"/>
    <property type="match status" value="6"/>
</dbReference>
<feature type="region of interest" description="Disordered" evidence="3">
    <location>
        <begin position="33"/>
        <end position="56"/>
    </location>
</feature>
<dbReference type="Pfam" id="PF13895">
    <property type="entry name" value="Ig_2"/>
    <property type="match status" value="2"/>
</dbReference>
<dbReference type="GO" id="GO:0007166">
    <property type="term" value="P:cell surface receptor signaling pathway"/>
    <property type="evidence" value="ECO:0007669"/>
    <property type="project" value="TreeGrafter"/>
</dbReference>
<keyword evidence="4" id="KW-1133">Transmembrane helix</keyword>
<dbReference type="GeneTree" id="ENSGT00940000162700"/>
<dbReference type="AlphaFoldDB" id="A0A8C1F4M9"/>
<feature type="region of interest" description="Disordered" evidence="3">
    <location>
        <begin position="217"/>
        <end position="245"/>
    </location>
</feature>
<feature type="domain" description="Ig-like" evidence="5">
    <location>
        <begin position="334"/>
        <end position="420"/>
    </location>
</feature>
<evidence type="ECO:0000256" key="4">
    <source>
        <dbReference type="SAM" id="Phobius"/>
    </source>
</evidence>
<keyword evidence="4" id="KW-0472">Membrane</keyword>
<dbReference type="GO" id="GO:0009897">
    <property type="term" value="C:external side of plasma membrane"/>
    <property type="evidence" value="ECO:0007669"/>
    <property type="project" value="TreeGrafter"/>
</dbReference>
<dbReference type="SMART" id="SM00409">
    <property type="entry name" value="IG"/>
    <property type="match status" value="7"/>
</dbReference>
<dbReference type="Pfam" id="PF13927">
    <property type="entry name" value="Ig_3"/>
    <property type="match status" value="3"/>
</dbReference>
<evidence type="ECO:0000256" key="1">
    <source>
        <dbReference type="ARBA" id="ARBA00022729"/>
    </source>
</evidence>
<feature type="domain" description="Ig-like" evidence="5">
    <location>
        <begin position="54"/>
        <end position="143"/>
    </location>
</feature>
<dbReference type="PROSITE" id="PS50835">
    <property type="entry name" value="IG_LIKE"/>
    <property type="match status" value="6"/>
</dbReference>
<sequence length="674" mass="76159">MLQRSERYTVNTDTLTIRAVTTSDAGQFWCRGEREKRPNSSQSSSVSLTVKDSPTSTLTVTPYSPVFTGERVILKCVIESHSNWRYVWYKGSVMLQSSERYTVNTDTLTIRGATESDQDQFWCRGQRDERPNSSQSSSAVPVTVKDSPTSTLTVTPDSPVFTGERVSLKCEIESYSNWRYEWHKDSVMLQTSERYTVNRDTLTITAVTTSDAGQFWCRGQRDKRPNSSQSSSVPVTVKDSPTSTLTVTPDSPVFTGERVSLKCVIESRSNWRYEWYKDSVMLQTSERYTVNTDTLTIRGATESDQDQFWCRGQRDERPKLSQSSSVSLTVTDLPTSTLTVTPDSPVFTGERVILTCEIESYSNWRYEWYKGSVMLQTSERYTVNKDTLTIRGATESDQGQFWCRGQRDERPNSSQSSSVSLTVTGVSPSVSLVVRPSRSQHFSSDSLSLSCEDQRNSAGWTVRRYTDRNTEDCSKLSGSTCRLVSLSTSDAGVYWCQSESGEKSHRLKISVHDGDVILESSVDPVIEGHTLTLHCLHRSTNSPILRADFYKDGSLVQNQTTGEMIITTVSKSHEGFYYCKTERGQSLHSWISVREKKENHADLEQHGEKEENHADLEQHLVSRSGQISVYNILSFLLAACPYLLATVVLLYKYYRARVPSTEDQSQYAVTEEET</sequence>
<dbReference type="Ensembl" id="ENSCCRT00000093854.2">
    <property type="protein sequence ID" value="ENSCCRP00000086390.2"/>
    <property type="gene ID" value="ENSCCRG00000057050.1"/>
</dbReference>
<keyword evidence="2" id="KW-1015">Disulfide bond</keyword>
<dbReference type="InterPro" id="IPR003599">
    <property type="entry name" value="Ig_sub"/>
</dbReference>
<dbReference type="PANTHER" id="PTHR11481:SF64">
    <property type="entry name" value="FC RECEPTOR-LIKE PROTEIN 4"/>
    <property type="match status" value="1"/>
</dbReference>
<dbReference type="InterPro" id="IPR003598">
    <property type="entry name" value="Ig_sub2"/>
</dbReference>
<keyword evidence="1" id="KW-0732">Signal</keyword>
<feature type="domain" description="Ig-like" evidence="5">
    <location>
        <begin position="527"/>
        <end position="592"/>
    </location>
</feature>
<dbReference type="GO" id="GO:0006955">
    <property type="term" value="P:immune response"/>
    <property type="evidence" value="ECO:0007669"/>
    <property type="project" value="TreeGrafter"/>
</dbReference>